<evidence type="ECO:0000256" key="9">
    <source>
        <dbReference type="ARBA" id="ARBA00023224"/>
    </source>
</evidence>
<feature type="transmembrane region" description="Helical" evidence="10">
    <location>
        <begin position="68"/>
        <end position="90"/>
    </location>
</feature>
<dbReference type="InterPro" id="IPR000276">
    <property type="entry name" value="GPCR_Rhodpsn"/>
</dbReference>
<evidence type="ECO:0000256" key="10">
    <source>
        <dbReference type="SAM" id="Phobius"/>
    </source>
</evidence>
<reference evidence="12 13" key="1">
    <citation type="journal article" date="2018" name="Gigascience">
        <title>Genomes of trombidid mites reveal novel predicted allergens and laterally-transferred genes associated with secondary metabolism.</title>
        <authorList>
            <person name="Dong X."/>
            <person name="Chaisiri K."/>
            <person name="Xia D."/>
            <person name="Armstrong S.D."/>
            <person name="Fang Y."/>
            <person name="Donnelly M.J."/>
            <person name="Kadowaki T."/>
            <person name="McGarry J.W."/>
            <person name="Darby A.C."/>
            <person name="Makepeace B.L."/>
        </authorList>
    </citation>
    <scope>NUCLEOTIDE SEQUENCE [LARGE SCALE GENOMIC DNA]</scope>
    <source>
        <strain evidence="12">UoL-UT</strain>
    </source>
</reference>
<evidence type="ECO:0000256" key="1">
    <source>
        <dbReference type="ARBA" id="ARBA00004651"/>
    </source>
</evidence>
<dbReference type="STRING" id="299467.A0A443S722"/>
<dbReference type="Pfam" id="PF00001">
    <property type="entry name" value="7tm_1"/>
    <property type="match status" value="1"/>
</dbReference>
<keyword evidence="8 12" id="KW-0675">Receptor</keyword>
<evidence type="ECO:0000256" key="2">
    <source>
        <dbReference type="ARBA" id="ARBA00010663"/>
    </source>
</evidence>
<dbReference type="PANTHER" id="PTHR24229:SF40">
    <property type="entry name" value="ALLATOSTATIN C RECEPTOR 1-RELATED"/>
    <property type="match status" value="1"/>
</dbReference>
<organism evidence="12 13">
    <name type="scientific">Leptotrombidium deliense</name>
    <dbReference type="NCBI Taxonomy" id="299467"/>
    <lineage>
        <taxon>Eukaryota</taxon>
        <taxon>Metazoa</taxon>
        <taxon>Ecdysozoa</taxon>
        <taxon>Arthropoda</taxon>
        <taxon>Chelicerata</taxon>
        <taxon>Arachnida</taxon>
        <taxon>Acari</taxon>
        <taxon>Acariformes</taxon>
        <taxon>Trombidiformes</taxon>
        <taxon>Prostigmata</taxon>
        <taxon>Anystina</taxon>
        <taxon>Parasitengona</taxon>
        <taxon>Trombiculoidea</taxon>
        <taxon>Trombiculidae</taxon>
        <taxon>Leptotrombidium</taxon>
    </lineage>
</organism>
<evidence type="ECO:0000256" key="8">
    <source>
        <dbReference type="ARBA" id="ARBA00023170"/>
    </source>
</evidence>
<evidence type="ECO:0000256" key="4">
    <source>
        <dbReference type="ARBA" id="ARBA00022692"/>
    </source>
</evidence>
<evidence type="ECO:0000259" key="11">
    <source>
        <dbReference type="PROSITE" id="PS50262"/>
    </source>
</evidence>
<feature type="transmembrane region" description="Helical" evidence="10">
    <location>
        <begin position="30"/>
        <end position="48"/>
    </location>
</feature>
<keyword evidence="9" id="KW-0807">Transducer</keyword>
<dbReference type="InterPro" id="IPR017452">
    <property type="entry name" value="GPCR_Rhodpsn_7TM"/>
</dbReference>
<evidence type="ECO:0000313" key="13">
    <source>
        <dbReference type="Proteomes" id="UP000288716"/>
    </source>
</evidence>
<proteinExistence type="inferred from homology"/>
<dbReference type="PROSITE" id="PS50262">
    <property type="entry name" value="G_PROTEIN_RECEP_F1_2"/>
    <property type="match status" value="1"/>
</dbReference>
<name>A0A443S722_9ACAR</name>
<feature type="domain" description="G-protein coupled receptors family 1 profile" evidence="11">
    <location>
        <begin position="1"/>
        <end position="87"/>
    </location>
</feature>
<dbReference type="GO" id="GO:0004930">
    <property type="term" value="F:G protein-coupled receptor activity"/>
    <property type="evidence" value="ECO:0007669"/>
    <property type="project" value="UniProtKB-KW"/>
</dbReference>
<keyword evidence="3" id="KW-1003">Cell membrane</keyword>
<sequence length="122" mass="14182">MKKLMKQFRDVVLIGPQVFDDKLTSKVTKLSLAIIFSYLVCWTPYWVIRTATVLLPKGADVWTVLNLLLKICLIFAFSLPAINPLLYVFCGEKFKFCLEKIFTQCNKKTQENKDNVIIYRIL</sequence>
<keyword evidence="6" id="KW-0297">G-protein coupled receptor</keyword>
<evidence type="ECO:0000256" key="5">
    <source>
        <dbReference type="ARBA" id="ARBA00022989"/>
    </source>
</evidence>
<evidence type="ECO:0000256" key="6">
    <source>
        <dbReference type="ARBA" id="ARBA00023040"/>
    </source>
</evidence>
<keyword evidence="7 10" id="KW-0472">Membrane</keyword>
<dbReference type="AlphaFoldDB" id="A0A443S722"/>
<evidence type="ECO:0000256" key="7">
    <source>
        <dbReference type="ARBA" id="ARBA00023136"/>
    </source>
</evidence>
<comment type="subcellular location">
    <subcellularLocation>
        <location evidence="1">Cell membrane</location>
        <topology evidence="1">Multi-pass membrane protein</topology>
    </subcellularLocation>
</comment>
<keyword evidence="4 10" id="KW-0812">Transmembrane</keyword>
<keyword evidence="5 10" id="KW-1133">Transmembrane helix</keyword>
<evidence type="ECO:0000256" key="3">
    <source>
        <dbReference type="ARBA" id="ARBA00022475"/>
    </source>
</evidence>
<dbReference type="PRINTS" id="PR00237">
    <property type="entry name" value="GPCRRHODOPSN"/>
</dbReference>
<comment type="caution">
    <text evidence="12">The sequence shown here is derived from an EMBL/GenBank/DDBJ whole genome shotgun (WGS) entry which is preliminary data.</text>
</comment>
<dbReference type="VEuPathDB" id="VectorBase:LDEU008756"/>
<dbReference type="GO" id="GO:0005886">
    <property type="term" value="C:plasma membrane"/>
    <property type="evidence" value="ECO:0007669"/>
    <property type="project" value="UniProtKB-SubCell"/>
</dbReference>
<comment type="similarity">
    <text evidence="2">Belongs to the G-protein coupled receptor 1 family.</text>
</comment>
<dbReference type="Gene3D" id="1.20.1070.10">
    <property type="entry name" value="Rhodopsin 7-helix transmembrane proteins"/>
    <property type="match status" value="1"/>
</dbReference>
<protein>
    <submittedName>
        <fullName evidence="12">Somatostatin receptor type 2-like protein</fullName>
    </submittedName>
</protein>
<dbReference type="OrthoDB" id="2101615at2759"/>
<evidence type="ECO:0000313" key="12">
    <source>
        <dbReference type="EMBL" id="RWS23284.1"/>
    </source>
</evidence>
<gene>
    <name evidence="12" type="ORF">B4U80_13941</name>
</gene>
<dbReference type="GO" id="GO:0042277">
    <property type="term" value="F:peptide binding"/>
    <property type="evidence" value="ECO:0007669"/>
    <property type="project" value="TreeGrafter"/>
</dbReference>
<dbReference type="Proteomes" id="UP000288716">
    <property type="component" value="Unassembled WGS sequence"/>
</dbReference>
<dbReference type="PANTHER" id="PTHR24229">
    <property type="entry name" value="NEUROPEPTIDES RECEPTOR"/>
    <property type="match status" value="1"/>
</dbReference>
<dbReference type="GO" id="GO:0043005">
    <property type="term" value="C:neuron projection"/>
    <property type="evidence" value="ECO:0007669"/>
    <property type="project" value="TreeGrafter"/>
</dbReference>
<accession>A0A443S722</accession>
<dbReference type="SUPFAM" id="SSF81321">
    <property type="entry name" value="Family A G protein-coupled receptor-like"/>
    <property type="match status" value="1"/>
</dbReference>
<keyword evidence="13" id="KW-1185">Reference proteome</keyword>
<dbReference type="EMBL" id="NCKV01006753">
    <property type="protein sequence ID" value="RWS23284.1"/>
    <property type="molecule type" value="Genomic_DNA"/>
</dbReference>